<name>A0A194XD56_MOLSC</name>
<gene>
    <name evidence="2" type="ORF">LY89DRAFT_781839</name>
</gene>
<dbReference type="PANTHER" id="PTHR35041:SF6">
    <property type="entry name" value="FORMYLMETHIONINE DEFORMYLASE-LIKE PROTEIN-RELATED"/>
    <property type="match status" value="1"/>
</dbReference>
<dbReference type="InParanoid" id="A0A194XD56"/>
<feature type="transmembrane region" description="Helical" evidence="1">
    <location>
        <begin position="173"/>
        <end position="195"/>
    </location>
</feature>
<dbReference type="OrthoDB" id="5322539at2759"/>
<evidence type="ECO:0000313" key="3">
    <source>
        <dbReference type="Proteomes" id="UP000070700"/>
    </source>
</evidence>
<accession>A0A194XD56</accession>
<organism evidence="2 3">
    <name type="scientific">Mollisia scopiformis</name>
    <name type="common">Conifer needle endophyte fungus</name>
    <name type="synonym">Phialocephala scopiformis</name>
    <dbReference type="NCBI Taxonomy" id="149040"/>
    <lineage>
        <taxon>Eukaryota</taxon>
        <taxon>Fungi</taxon>
        <taxon>Dikarya</taxon>
        <taxon>Ascomycota</taxon>
        <taxon>Pezizomycotina</taxon>
        <taxon>Leotiomycetes</taxon>
        <taxon>Helotiales</taxon>
        <taxon>Mollisiaceae</taxon>
        <taxon>Mollisia</taxon>
    </lineage>
</organism>
<dbReference type="AlphaFoldDB" id="A0A194XD56"/>
<evidence type="ECO:0000313" key="2">
    <source>
        <dbReference type="EMBL" id="KUJ17687.1"/>
    </source>
</evidence>
<keyword evidence="1" id="KW-0472">Membrane</keyword>
<evidence type="ECO:0008006" key="4">
    <source>
        <dbReference type="Google" id="ProtNLM"/>
    </source>
</evidence>
<feature type="transmembrane region" description="Helical" evidence="1">
    <location>
        <begin position="73"/>
        <end position="93"/>
    </location>
</feature>
<dbReference type="PANTHER" id="PTHR35041">
    <property type="entry name" value="MEDIATOR OF RNA POLYMERASE II TRANSCRIPTION SUBUNIT 1"/>
    <property type="match status" value="1"/>
</dbReference>
<dbReference type="KEGG" id="psco:LY89DRAFT_781839"/>
<protein>
    <recommendedName>
        <fullName evidence="4">Transmembrane protein</fullName>
    </recommendedName>
</protein>
<feature type="transmembrane region" description="Helical" evidence="1">
    <location>
        <begin position="31"/>
        <end position="52"/>
    </location>
</feature>
<dbReference type="EMBL" id="KQ947414">
    <property type="protein sequence ID" value="KUJ17687.1"/>
    <property type="molecule type" value="Genomic_DNA"/>
</dbReference>
<dbReference type="GeneID" id="28832243"/>
<dbReference type="RefSeq" id="XP_018072042.1">
    <property type="nucleotide sequence ID" value="XM_018222517.1"/>
</dbReference>
<keyword evidence="1" id="KW-0812">Transmembrane</keyword>
<sequence>MRPHFKPVHTEELSDDDGETVFRSMVERSSIGWLTPSLIAASLTIATASAIGHYSFFQYLNNGQETSRIPQSWVTTVSTAIVKIFSICVGIALDTEDPVITQTVILNTPMASFTYDASGVDTVSITLDADILQSYLENTMISMLTLSNQDVWTEVTTGEYVNRYSFKYPAKLIIPYATILVGSVVFIILGVLALVRNGVSASSGGFTQLLCTTKGSQILDDMTVNASLGGDAIPDELKNLVVKYGVLRNGAVVRTGFGVPNEVQDLMSGKNYE</sequence>
<dbReference type="Proteomes" id="UP000070700">
    <property type="component" value="Unassembled WGS sequence"/>
</dbReference>
<keyword evidence="3" id="KW-1185">Reference proteome</keyword>
<proteinExistence type="predicted"/>
<reference evidence="2 3" key="1">
    <citation type="submission" date="2015-10" db="EMBL/GenBank/DDBJ databases">
        <title>Full genome of DAOMC 229536 Phialocephala scopiformis, a fungal endophyte of spruce producing the potent anti-insectan compound rugulosin.</title>
        <authorList>
            <consortium name="DOE Joint Genome Institute"/>
            <person name="Walker A.K."/>
            <person name="Frasz S.L."/>
            <person name="Seifert K.A."/>
            <person name="Miller J.D."/>
            <person name="Mondo S.J."/>
            <person name="Labutti K."/>
            <person name="Lipzen A."/>
            <person name="Dockter R."/>
            <person name="Kennedy M."/>
            <person name="Grigoriev I.V."/>
            <person name="Spatafora J.W."/>
        </authorList>
    </citation>
    <scope>NUCLEOTIDE SEQUENCE [LARGE SCALE GENOMIC DNA]</scope>
    <source>
        <strain evidence="2 3">CBS 120377</strain>
    </source>
</reference>
<evidence type="ECO:0000256" key="1">
    <source>
        <dbReference type="SAM" id="Phobius"/>
    </source>
</evidence>
<keyword evidence="1" id="KW-1133">Transmembrane helix</keyword>